<gene>
    <name evidence="13" type="primary">cycM</name>
    <name evidence="13" type="ORF">SHM7688_01851</name>
</gene>
<protein>
    <submittedName>
        <fullName evidence="13">Cytochrome c552</fullName>
    </submittedName>
</protein>
<evidence type="ECO:0000256" key="10">
    <source>
        <dbReference type="ARBA" id="ARBA00023136"/>
    </source>
</evidence>
<dbReference type="InterPro" id="IPR009056">
    <property type="entry name" value="Cyt_c-like_dom"/>
</dbReference>
<evidence type="ECO:0000259" key="12">
    <source>
        <dbReference type="PROSITE" id="PS51007"/>
    </source>
</evidence>
<proteinExistence type="predicted"/>
<keyword evidence="8" id="KW-1133">Transmembrane helix</keyword>
<evidence type="ECO:0000256" key="8">
    <source>
        <dbReference type="ARBA" id="ARBA00022989"/>
    </source>
</evidence>
<dbReference type="RefSeq" id="WP_058239616.1">
    <property type="nucleotide sequence ID" value="NZ_CYPW01000017.1"/>
</dbReference>
<dbReference type="Pfam" id="PF00034">
    <property type="entry name" value="Cytochrom_C"/>
    <property type="match status" value="1"/>
</dbReference>
<dbReference type="GO" id="GO:0009055">
    <property type="term" value="F:electron transfer activity"/>
    <property type="evidence" value="ECO:0007669"/>
    <property type="project" value="InterPro"/>
</dbReference>
<keyword evidence="6 11" id="KW-0479">Metal-binding</keyword>
<comment type="subcellular location">
    <subcellularLocation>
        <location evidence="1">Cell membrane</location>
        <topology evidence="1">Single-pass membrane protein</topology>
    </subcellularLocation>
</comment>
<feature type="domain" description="Cytochrome c" evidence="12">
    <location>
        <begin position="75"/>
        <end position="174"/>
    </location>
</feature>
<evidence type="ECO:0000256" key="2">
    <source>
        <dbReference type="ARBA" id="ARBA00022448"/>
    </source>
</evidence>
<keyword evidence="7" id="KW-0249">Electron transport</keyword>
<name>A0A0P1F9R8_9RHOB</name>
<dbReference type="Proteomes" id="UP000054823">
    <property type="component" value="Unassembled WGS sequence"/>
</dbReference>
<evidence type="ECO:0000256" key="9">
    <source>
        <dbReference type="ARBA" id="ARBA00023004"/>
    </source>
</evidence>
<dbReference type="STRING" id="321267.SHM7688_01851"/>
<keyword evidence="5" id="KW-0812">Transmembrane</keyword>
<dbReference type="InterPro" id="IPR002327">
    <property type="entry name" value="Cyt_c_1A/1B"/>
</dbReference>
<dbReference type="InterPro" id="IPR036909">
    <property type="entry name" value="Cyt_c-like_dom_sf"/>
</dbReference>
<keyword evidence="3" id="KW-1003">Cell membrane</keyword>
<keyword evidence="9 11" id="KW-0408">Iron</keyword>
<evidence type="ECO:0000256" key="7">
    <source>
        <dbReference type="ARBA" id="ARBA00022982"/>
    </source>
</evidence>
<dbReference type="PROSITE" id="PS51007">
    <property type="entry name" value="CYTC"/>
    <property type="match status" value="1"/>
</dbReference>
<evidence type="ECO:0000256" key="5">
    <source>
        <dbReference type="ARBA" id="ARBA00022692"/>
    </source>
</evidence>
<keyword evidence="4 11" id="KW-0349">Heme</keyword>
<keyword evidence="14" id="KW-1185">Reference proteome</keyword>
<accession>A0A0P1F9R8</accession>
<dbReference type="GO" id="GO:0046872">
    <property type="term" value="F:metal ion binding"/>
    <property type="evidence" value="ECO:0007669"/>
    <property type="project" value="UniProtKB-KW"/>
</dbReference>
<dbReference type="AlphaFoldDB" id="A0A0P1F9R8"/>
<evidence type="ECO:0000256" key="4">
    <source>
        <dbReference type="ARBA" id="ARBA00022617"/>
    </source>
</evidence>
<evidence type="ECO:0000313" key="13">
    <source>
        <dbReference type="EMBL" id="CUH52405.1"/>
    </source>
</evidence>
<dbReference type="PRINTS" id="PR00604">
    <property type="entry name" value="CYTCHRMECIAB"/>
</dbReference>
<keyword evidence="2" id="KW-0813">Transport</keyword>
<dbReference type="GO" id="GO:0005886">
    <property type="term" value="C:plasma membrane"/>
    <property type="evidence" value="ECO:0007669"/>
    <property type="project" value="UniProtKB-SubCell"/>
</dbReference>
<dbReference type="Gene3D" id="1.10.760.10">
    <property type="entry name" value="Cytochrome c-like domain"/>
    <property type="match status" value="1"/>
</dbReference>
<reference evidence="13 14" key="1">
    <citation type="submission" date="2015-09" db="EMBL/GenBank/DDBJ databases">
        <authorList>
            <consortium name="Swine Surveillance"/>
        </authorList>
    </citation>
    <scope>NUCLEOTIDE SEQUENCE [LARGE SCALE GENOMIC DNA]</scope>
    <source>
        <strain evidence="13 14">CECT 7688</strain>
    </source>
</reference>
<dbReference type="EMBL" id="CYPW01000017">
    <property type="protein sequence ID" value="CUH52405.1"/>
    <property type="molecule type" value="Genomic_DNA"/>
</dbReference>
<sequence>MFDTMTITKVVGALCGTLLVFMLGGWAAEALYHTGPSGHGHGEAKQAYVIEVEGGDEAAAEVDEGPTLEELLASADVDKGAKVFGKCKACHKLDDGANGTGPHLYAVVNRQVDSVAGFNYSGALEAVADTWSPENLDGFLTNPKKFAPGTKMSFSGLKKATDRANLIAYLETIGG</sequence>
<evidence type="ECO:0000256" key="6">
    <source>
        <dbReference type="ARBA" id="ARBA00022723"/>
    </source>
</evidence>
<evidence type="ECO:0000256" key="11">
    <source>
        <dbReference type="PROSITE-ProRule" id="PRU00433"/>
    </source>
</evidence>
<organism evidence="13 14">
    <name type="scientific">Shimia marina</name>
    <dbReference type="NCBI Taxonomy" id="321267"/>
    <lineage>
        <taxon>Bacteria</taxon>
        <taxon>Pseudomonadati</taxon>
        <taxon>Pseudomonadota</taxon>
        <taxon>Alphaproteobacteria</taxon>
        <taxon>Rhodobacterales</taxon>
        <taxon>Roseobacteraceae</taxon>
    </lineage>
</organism>
<evidence type="ECO:0000256" key="1">
    <source>
        <dbReference type="ARBA" id="ARBA00004162"/>
    </source>
</evidence>
<dbReference type="FunFam" id="1.10.760.10:FF:000026">
    <property type="entry name" value="Cytochrome C, membrane-bound"/>
    <property type="match status" value="1"/>
</dbReference>
<dbReference type="SUPFAM" id="SSF46626">
    <property type="entry name" value="Cytochrome c"/>
    <property type="match status" value="1"/>
</dbReference>
<evidence type="ECO:0000313" key="14">
    <source>
        <dbReference type="Proteomes" id="UP000054823"/>
    </source>
</evidence>
<dbReference type="GO" id="GO:0020037">
    <property type="term" value="F:heme binding"/>
    <property type="evidence" value="ECO:0007669"/>
    <property type="project" value="InterPro"/>
</dbReference>
<dbReference type="OrthoDB" id="9805828at2"/>
<evidence type="ECO:0000256" key="3">
    <source>
        <dbReference type="ARBA" id="ARBA00022475"/>
    </source>
</evidence>
<dbReference type="PANTHER" id="PTHR11961">
    <property type="entry name" value="CYTOCHROME C"/>
    <property type="match status" value="1"/>
</dbReference>
<keyword evidence="10" id="KW-0472">Membrane</keyword>